<feature type="compositionally biased region" description="Basic and acidic residues" evidence="1">
    <location>
        <begin position="37"/>
        <end position="60"/>
    </location>
</feature>
<accession>A0A0B4CLF8</accession>
<evidence type="ECO:0000256" key="1">
    <source>
        <dbReference type="SAM" id="MobiDB-lite"/>
    </source>
</evidence>
<comment type="caution">
    <text evidence="2">The sequence shown here is derived from an EMBL/GenBank/DDBJ whole genome shotgun (WGS) entry which is preliminary data.</text>
</comment>
<gene>
    <name evidence="2" type="ORF">RM52_09770</name>
</gene>
<evidence type="ECO:0000313" key="3">
    <source>
        <dbReference type="Proteomes" id="UP000031202"/>
    </source>
</evidence>
<sequence>MEAAQTAEAITAAVKRLEHDLARARRSVEHPSVAAPHHTDPRTDRARDTGRQATDHLETP</sequence>
<protein>
    <submittedName>
        <fullName evidence="2">Uncharacterized protein</fullName>
    </submittedName>
</protein>
<evidence type="ECO:0000313" key="2">
    <source>
        <dbReference type="EMBL" id="KIC57307.1"/>
    </source>
</evidence>
<dbReference type="Proteomes" id="UP000031202">
    <property type="component" value="Unassembled WGS sequence"/>
</dbReference>
<name>A0A0B4CLF8_9MICO</name>
<reference evidence="2 3" key="1">
    <citation type="submission" date="2014-12" db="EMBL/GenBank/DDBJ databases">
        <title>Genome sequencing of Microbacterium hominis TPW29.</title>
        <authorList>
            <person name="Tan P.W."/>
            <person name="Chan K.-G."/>
        </authorList>
    </citation>
    <scope>NUCLEOTIDE SEQUENCE [LARGE SCALE GENOMIC DNA]</scope>
    <source>
        <strain evidence="2 3">TPW29</strain>
    </source>
</reference>
<organism evidence="2 3">
    <name type="scientific">Microbacterium hominis</name>
    <dbReference type="NCBI Taxonomy" id="162426"/>
    <lineage>
        <taxon>Bacteria</taxon>
        <taxon>Bacillati</taxon>
        <taxon>Actinomycetota</taxon>
        <taxon>Actinomycetes</taxon>
        <taxon>Micrococcales</taxon>
        <taxon>Microbacteriaceae</taxon>
        <taxon>Microbacterium</taxon>
    </lineage>
</organism>
<dbReference type="EMBL" id="JWSZ01000012">
    <property type="protein sequence ID" value="KIC57307.1"/>
    <property type="molecule type" value="Genomic_DNA"/>
</dbReference>
<proteinExistence type="predicted"/>
<feature type="region of interest" description="Disordered" evidence="1">
    <location>
        <begin position="23"/>
        <end position="60"/>
    </location>
</feature>
<dbReference type="AlphaFoldDB" id="A0A0B4CLF8"/>